<evidence type="ECO:0000256" key="2">
    <source>
        <dbReference type="ARBA" id="ARBA00022777"/>
    </source>
</evidence>
<dbReference type="InterPro" id="IPR011611">
    <property type="entry name" value="PfkB_dom"/>
</dbReference>
<dbReference type="GO" id="GO:0005829">
    <property type="term" value="C:cytosol"/>
    <property type="evidence" value="ECO:0007669"/>
    <property type="project" value="TreeGrafter"/>
</dbReference>
<dbReference type="PANTHER" id="PTHR10584">
    <property type="entry name" value="SUGAR KINASE"/>
    <property type="match status" value="1"/>
</dbReference>
<comment type="caution">
    <text evidence="4">The sequence shown here is derived from an EMBL/GenBank/DDBJ whole genome shotgun (WGS) entry which is preliminary data.</text>
</comment>
<dbReference type="SUPFAM" id="SSF53613">
    <property type="entry name" value="Ribokinase-like"/>
    <property type="match status" value="1"/>
</dbReference>
<dbReference type="AlphaFoldDB" id="A0A2J0JH51"/>
<dbReference type="Pfam" id="PF00294">
    <property type="entry name" value="PfkB"/>
    <property type="match status" value="1"/>
</dbReference>
<dbReference type="Gene3D" id="3.40.1190.20">
    <property type="match status" value="1"/>
</dbReference>
<evidence type="ECO:0000259" key="3">
    <source>
        <dbReference type="Pfam" id="PF00294"/>
    </source>
</evidence>
<evidence type="ECO:0000313" key="4">
    <source>
        <dbReference type="EMBL" id="PIR68658.1"/>
    </source>
</evidence>
<evidence type="ECO:0000313" key="5">
    <source>
        <dbReference type="Proteomes" id="UP000228613"/>
    </source>
</evidence>
<reference evidence="5" key="1">
    <citation type="submission" date="2017-09" db="EMBL/GenBank/DDBJ databases">
        <title>Depth-based differentiation of microbial function through sediment-hosted aquifers and enrichment of novel symbionts in the deep terrestrial subsurface.</title>
        <authorList>
            <person name="Probst A.J."/>
            <person name="Ladd B."/>
            <person name="Jarett J.K."/>
            <person name="Geller-Mcgrath D.E."/>
            <person name="Sieber C.M.K."/>
            <person name="Emerson J.B."/>
            <person name="Anantharaman K."/>
            <person name="Thomas B.C."/>
            <person name="Malmstrom R."/>
            <person name="Stieglmeier M."/>
            <person name="Klingl A."/>
            <person name="Woyke T."/>
            <person name="Ryan C.M."/>
            <person name="Banfield J.F."/>
        </authorList>
    </citation>
    <scope>NUCLEOTIDE SEQUENCE [LARGE SCALE GENOMIC DNA]</scope>
</reference>
<name>A0A2J0JH51_9BACT</name>
<evidence type="ECO:0000256" key="1">
    <source>
        <dbReference type="ARBA" id="ARBA00022679"/>
    </source>
</evidence>
<keyword evidence="1" id="KW-0808">Transferase</keyword>
<dbReference type="PANTHER" id="PTHR10584:SF166">
    <property type="entry name" value="RIBOKINASE"/>
    <property type="match status" value="1"/>
</dbReference>
<dbReference type="InterPro" id="IPR029056">
    <property type="entry name" value="Ribokinase-like"/>
</dbReference>
<dbReference type="Proteomes" id="UP000228613">
    <property type="component" value="Unassembled WGS sequence"/>
</dbReference>
<gene>
    <name evidence="4" type="ORF">COU48_02775</name>
</gene>
<sequence>MKKIDFLAIGDTVVDAFIKLKDAHVHCKLDTNACELCLRFGDKVPYESLHVIPSVGNSPNAAVCASRLGLSTALMTNIGDDLNGKECLAVLEKENIDTTFVKIETGKLTNYHFVLWYDVDRTILIKHQNYERHWLNTKEANELSKPAWIYLSSLGEDSLPFHTEISNYLKKYKNIKLAFQPGTFQIKFGTEALKNIYERTDVFFCNLEEALKILKKEDNSENRDILALSKGITELGPKIVVISDGPNGAYLYSEGELWHNPIYKDIAEPVDRTGAGDAFSSTFTAALALDKSPIEAFSWGPINSMSVVQKIGAQEGLLSRSKLEEYLKVAPKDYKINKIN</sequence>
<keyword evidence="2" id="KW-0418">Kinase</keyword>
<organism evidence="4 5">
    <name type="scientific">Candidatus Nomurabacteria bacterium CG10_big_fil_rev_8_21_14_0_10_03_31_7</name>
    <dbReference type="NCBI Taxonomy" id="1974730"/>
    <lineage>
        <taxon>Bacteria</taxon>
        <taxon>Candidatus Nomuraibacteriota</taxon>
    </lineage>
</organism>
<protein>
    <recommendedName>
        <fullName evidence="3">Carbohydrate kinase PfkB domain-containing protein</fullName>
    </recommendedName>
</protein>
<dbReference type="GO" id="GO:0016301">
    <property type="term" value="F:kinase activity"/>
    <property type="evidence" value="ECO:0007669"/>
    <property type="project" value="UniProtKB-KW"/>
</dbReference>
<proteinExistence type="predicted"/>
<feature type="domain" description="Carbohydrate kinase PfkB" evidence="3">
    <location>
        <begin position="57"/>
        <end position="316"/>
    </location>
</feature>
<dbReference type="EMBL" id="PFCP01000065">
    <property type="protein sequence ID" value="PIR68658.1"/>
    <property type="molecule type" value="Genomic_DNA"/>
</dbReference>
<accession>A0A2J0JH51</accession>